<evidence type="ECO:0000256" key="5">
    <source>
        <dbReference type="ARBA" id="ARBA00023136"/>
    </source>
</evidence>
<gene>
    <name evidence="8" type="ORF">MDUV_00340</name>
</gene>
<feature type="transmembrane region" description="Helical" evidence="6">
    <location>
        <begin position="12"/>
        <end position="36"/>
    </location>
</feature>
<evidence type="ECO:0000256" key="6">
    <source>
        <dbReference type="SAM" id="Phobius"/>
    </source>
</evidence>
<dbReference type="PANTHER" id="PTHR36115:SF6">
    <property type="entry name" value="PROLINE-RICH ANTIGEN HOMOLOG"/>
    <property type="match status" value="1"/>
</dbReference>
<sequence length="136" mass="14781">MTLPKESYTPWVTRVLAQVIDMVPVVIAFGIAWGVQGGTGSQVAPMVAMLAVLGYAVWNFGYRQGTTGSSLGKSIARFRVLSEKTSQPIGFGLSILRQLAHVIDGAICYVGYLFPLWDTKRQTIADKIMTTVCVPQ</sequence>
<dbReference type="Proteomes" id="UP000467006">
    <property type="component" value="Chromosome"/>
</dbReference>
<dbReference type="InterPro" id="IPR051791">
    <property type="entry name" value="Pra-immunoreactive"/>
</dbReference>
<evidence type="ECO:0000259" key="7">
    <source>
        <dbReference type="Pfam" id="PF06271"/>
    </source>
</evidence>
<evidence type="ECO:0000313" key="8">
    <source>
        <dbReference type="EMBL" id="BBX15174.1"/>
    </source>
</evidence>
<keyword evidence="4 6" id="KW-1133">Transmembrane helix</keyword>
<dbReference type="EMBL" id="AP022563">
    <property type="protein sequence ID" value="BBX15174.1"/>
    <property type="molecule type" value="Genomic_DNA"/>
</dbReference>
<dbReference type="Pfam" id="PF06271">
    <property type="entry name" value="RDD"/>
    <property type="match status" value="1"/>
</dbReference>
<reference evidence="8 9" key="1">
    <citation type="journal article" date="2019" name="Emerg. Microbes Infect.">
        <title>Comprehensive subspecies identification of 175 nontuberculous mycobacteria species based on 7547 genomic profiles.</title>
        <authorList>
            <person name="Matsumoto Y."/>
            <person name="Kinjo T."/>
            <person name="Motooka D."/>
            <person name="Nabeya D."/>
            <person name="Jung N."/>
            <person name="Uechi K."/>
            <person name="Horii T."/>
            <person name="Iida T."/>
            <person name="Fujita J."/>
            <person name="Nakamura S."/>
        </authorList>
    </citation>
    <scope>NUCLEOTIDE SEQUENCE [LARGE SCALE GENOMIC DNA]</scope>
    <source>
        <strain evidence="8 9">JCM 6396</strain>
    </source>
</reference>
<keyword evidence="5 6" id="KW-0472">Membrane</keyword>
<keyword evidence="9" id="KW-1185">Reference proteome</keyword>
<comment type="subcellular location">
    <subcellularLocation>
        <location evidence="1">Cell membrane</location>
        <topology evidence="1">Multi-pass membrane protein</topology>
    </subcellularLocation>
</comment>
<proteinExistence type="predicted"/>
<protein>
    <recommendedName>
        <fullName evidence="7">RDD domain-containing protein</fullName>
    </recommendedName>
</protein>
<keyword evidence="3 6" id="KW-0812">Transmembrane</keyword>
<dbReference type="AlphaFoldDB" id="A0A7I7JVA4"/>
<accession>A0A7I7JVA4</accession>
<name>A0A7I7JVA4_9MYCO</name>
<evidence type="ECO:0000313" key="9">
    <source>
        <dbReference type="Proteomes" id="UP000467006"/>
    </source>
</evidence>
<keyword evidence="2" id="KW-1003">Cell membrane</keyword>
<evidence type="ECO:0000256" key="2">
    <source>
        <dbReference type="ARBA" id="ARBA00022475"/>
    </source>
</evidence>
<evidence type="ECO:0000256" key="3">
    <source>
        <dbReference type="ARBA" id="ARBA00022692"/>
    </source>
</evidence>
<evidence type="ECO:0000256" key="1">
    <source>
        <dbReference type="ARBA" id="ARBA00004651"/>
    </source>
</evidence>
<dbReference type="PANTHER" id="PTHR36115">
    <property type="entry name" value="PROLINE-RICH ANTIGEN HOMOLOG-RELATED"/>
    <property type="match status" value="1"/>
</dbReference>
<feature type="transmembrane region" description="Helical" evidence="6">
    <location>
        <begin position="42"/>
        <end position="61"/>
    </location>
</feature>
<evidence type="ECO:0000256" key="4">
    <source>
        <dbReference type="ARBA" id="ARBA00022989"/>
    </source>
</evidence>
<dbReference type="InterPro" id="IPR010432">
    <property type="entry name" value="RDD"/>
</dbReference>
<dbReference type="KEGG" id="mdu:MDUV_00340"/>
<feature type="domain" description="RDD" evidence="7">
    <location>
        <begin position="8"/>
        <end position="129"/>
    </location>
</feature>
<organism evidence="8 9">
    <name type="scientific">Mycolicibacterium duvalii</name>
    <dbReference type="NCBI Taxonomy" id="39688"/>
    <lineage>
        <taxon>Bacteria</taxon>
        <taxon>Bacillati</taxon>
        <taxon>Actinomycetota</taxon>
        <taxon>Actinomycetes</taxon>
        <taxon>Mycobacteriales</taxon>
        <taxon>Mycobacteriaceae</taxon>
        <taxon>Mycolicibacterium</taxon>
    </lineage>
</organism>
<dbReference type="GO" id="GO:0005886">
    <property type="term" value="C:plasma membrane"/>
    <property type="evidence" value="ECO:0007669"/>
    <property type="project" value="UniProtKB-SubCell"/>
</dbReference>